<reference evidence="1" key="1">
    <citation type="submission" date="2020-05" db="EMBL/GenBank/DDBJ databases">
        <authorList>
            <person name="Chiriac C."/>
            <person name="Salcher M."/>
            <person name="Ghai R."/>
            <person name="Kavagutti S V."/>
        </authorList>
    </citation>
    <scope>NUCLEOTIDE SEQUENCE</scope>
</reference>
<evidence type="ECO:0000313" key="1">
    <source>
        <dbReference type="EMBL" id="CAB5222953.1"/>
    </source>
</evidence>
<accession>A0A6J7X6T8</accession>
<protein>
    <submittedName>
        <fullName evidence="1">Uncharacterized protein</fullName>
    </submittedName>
</protein>
<sequence>MSNEKNVSQALTYAIEAIELYLALLKKHEPTNAVDFADAQFLKEFIQAQINLLTKEE</sequence>
<name>A0A6J7X6T8_9CAUD</name>
<gene>
    <name evidence="1" type="ORF">UFOVP377_44</name>
</gene>
<organism evidence="1">
    <name type="scientific">uncultured Caudovirales phage</name>
    <dbReference type="NCBI Taxonomy" id="2100421"/>
    <lineage>
        <taxon>Viruses</taxon>
        <taxon>Duplodnaviria</taxon>
        <taxon>Heunggongvirae</taxon>
        <taxon>Uroviricota</taxon>
        <taxon>Caudoviricetes</taxon>
        <taxon>Peduoviridae</taxon>
        <taxon>Maltschvirus</taxon>
        <taxon>Maltschvirus maltsch</taxon>
    </lineage>
</organism>
<dbReference type="EMBL" id="LR798314">
    <property type="protein sequence ID" value="CAB5222953.1"/>
    <property type="molecule type" value="Genomic_DNA"/>
</dbReference>
<proteinExistence type="predicted"/>